<dbReference type="OrthoDB" id="3681926at2"/>
<keyword evidence="2" id="KW-1185">Reference proteome</keyword>
<accession>A0A9Q9IMM3</accession>
<dbReference type="Proteomes" id="UP001058003">
    <property type="component" value="Chromosome"/>
</dbReference>
<evidence type="ECO:0000313" key="1">
    <source>
        <dbReference type="EMBL" id="UWZ58321.1"/>
    </source>
</evidence>
<dbReference type="RefSeq" id="WP_033361696.1">
    <property type="nucleotide sequence ID" value="NZ_CP073767.1"/>
</dbReference>
<proteinExistence type="predicted"/>
<dbReference type="AlphaFoldDB" id="A0A9Q9IMM3"/>
<name>A0A9Q9IMM3_9ACTN</name>
<reference evidence="1" key="1">
    <citation type="submission" date="2021-04" db="EMBL/GenBank/DDBJ databases">
        <title>Dactylosporangium aurantiacum NRRL B-8018 full assembly.</title>
        <authorList>
            <person name="Hartkoorn R.C."/>
            <person name="Beaudoing E."/>
            <person name="Hot D."/>
        </authorList>
    </citation>
    <scope>NUCLEOTIDE SEQUENCE</scope>
    <source>
        <strain evidence="1">NRRL B-8018</strain>
    </source>
</reference>
<sequence>MTNLSNKRVLHVVDTGGIAAPLPVARTGWPVSRRALDQPTMTILVAGEAWTYAVSVEGPPADAGTSTPAPVDPVSTRDVVLHLTDNRREVLVALARGYLRPYPHYDPKPRGYDDVAAQLRLTRTQVTRRVEDIREILVDAGVEGLDSGRDGRRALCEWLLSMRLVTVADLDWLAARIQQRDAGAAAPTAAGGLSPTQFARLPSTRVTRAAYAAARTLAPALTARLADAYGPDWLDKVNVSRRSHGLQPATSLEDYRVCLAVLARDPATAGWAPEPVRAAAAALKTLADQAAHGRADTDAAAGEAKRLSVALAGWAPPAARPPAR</sequence>
<protein>
    <submittedName>
        <fullName evidence="1">Uncharacterized protein</fullName>
    </submittedName>
</protein>
<gene>
    <name evidence="1" type="ORF">Daura_20375</name>
</gene>
<evidence type="ECO:0000313" key="2">
    <source>
        <dbReference type="Proteomes" id="UP001058003"/>
    </source>
</evidence>
<organism evidence="1 2">
    <name type="scientific">Dactylosporangium aurantiacum</name>
    <dbReference type="NCBI Taxonomy" id="35754"/>
    <lineage>
        <taxon>Bacteria</taxon>
        <taxon>Bacillati</taxon>
        <taxon>Actinomycetota</taxon>
        <taxon>Actinomycetes</taxon>
        <taxon>Micromonosporales</taxon>
        <taxon>Micromonosporaceae</taxon>
        <taxon>Dactylosporangium</taxon>
    </lineage>
</organism>
<dbReference type="EMBL" id="CP073767">
    <property type="protein sequence ID" value="UWZ58321.1"/>
    <property type="molecule type" value="Genomic_DNA"/>
</dbReference>
<dbReference type="KEGG" id="daur:Daura_20375"/>